<dbReference type="Pfam" id="PF00514">
    <property type="entry name" value="Arm"/>
    <property type="match status" value="1"/>
</dbReference>
<reference evidence="7" key="1">
    <citation type="submission" date="2025-08" db="UniProtKB">
        <authorList>
            <consortium name="RefSeq"/>
        </authorList>
    </citation>
    <scope>IDENTIFICATION</scope>
</reference>
<evidence type="ECO:0000313" key="7">
    <source>
        <dbReference type="RefSeq" id="XP_039117499.1"/>
    </source>
</evidence>
<dbReference type="InterPro" id="IPR052608">
    <property type="entry name" value="U-box_domain_protein"/>
</dbReference>
<dbReference type="PANTHER" id="PTHR45958">
    <property type="entry name" value="RING-TYPE E3 UBIQUITIN TRANSFERASE"/>
    <property type="match status" value="1"/>
</dbReference>
<dbReference type="InterPro" id="IPR013083">
    <property type="entry name" value="Znf_RING/FYVE/PHD"/>
</dbReference>
<evidence type="ECO:0000256" key="4">
    <source>
        <dbReference type="ARBA" id="ARBA00022679"/>
    </source>
</evidence>
<dbReference type="InterPro" id="IPR003613">
    <property type="entry name" value="Ubox_domain"/>
</dbReference>
<evidence type="ECO:0000256" key="2">
    <source>
        <dbReference type="ARBA" id="ARBA00004906"/>
    </source>
</evidence>
<dbReference type="GO" id="GO:0061630">
    <property type="term" value="F:ubiquitin protein ligase activity"/>
    <property type="evidence" value="ECO:0007669"/>
    <property type="project" value="UniProtKB-EC"/>
</dbReference>
<organism evidence="6 7">
    <name type="scientific">Dioscorea cayennensis subsp. rotundata</name>
    <name type="common">White Guinea yam</name>
    <name type="synonym">Dioscorea rotundata</name>
    <dbReference type="NCBI Taxonomy" id="55577"/>
    <lineage>
        <taxon>Eukaryota</taxon>
        <taxon>Viridiplantae</taxon>
        <taxon>Streptophyta</taxon>
        <taxon>Embryophyta</taxon>
        <taxon>Tracheophyta</taxon>
        <taxon>Spermatophyta</taxon>
        <taxon>Magnoliopsida</taxon>
        <taxon>Liliopsida</taxon>
        <taxon>Dioscoreales</taxon>
        <taxon>Dioscoreaceae</taxon>
        <taxon>Dioscorea</taxon>
    </lineage>
</organism>
<keyword evidence="4" id="KW-0808">Transferase</keyword>
<dbReference type="InterPro" id="IPR045210">
    <property type="entry name" value="RING-Ubox_PUB"/>
</dbReference>
<protein>
    <recommendedName>
        <fullName evidence="3">RING-type E3 ubiquitin transferase</fullName>
        <ecNumber evidence="3">2.3.2.27</ecNumber>
    </recommendedName>
</protein>
<keyword evidence="6" id="KW-1185">Reference proteome</keyword>
<proteinExistence type="predicted"/>
<dbReference type="InterPro" id="IPR016024">
    <property type="entry name" value="ARM-type_fold"/>
</dbReference>
<evidence type="ECO:0000256" key="1">
    <source>
        <dbReference type="ARBA" id="ARBA00000900"/>
    </source>
</evidence>
<dbReference type="SUPFAM" id="SSF57850">
    <property type="entry name" value="RING/U-box"/>
    <property type="match status" value="1"/>
</dbReference>
<evidence type="ECO:0000256" key="3">
    <source>
        <dbReference type="ARBA" id="ARBA00012483"/>
    </source>
</evidence>
<accession>A0AB40ARW3</accession>
<dbReference type="CDD" id="cd16664">
    <property type="entry name" value="RING-Ubox_PUB"/>
    <property type="match status" value="1"/>
</dbReference>
<dbReference type="InterPro" id="IPR000225">
    <property type="entry name" value="Armadillo"/>
</dbReference>
<gene>
    <name evidence="7" type="primary">LOC120253232</name>
</gene>
<feature type="domain" description="U-box" evidence="5">
    <location>
        <begin position="248"/>
        <end position="327"/>
    </location>
</feature>
<dbReference type="PANTHER" id="PTHR45958:SF4">
    <property type="entry name" value="U-BOX DOMAIN-CONTAINING PROTEIN 42-RELATED"/>
    <property type="match status" value="1"/>
</dbReference>
<dbReference type="Gene3D" id="3.30.40.10">
    <property type="entry name" value="Zinc/RING finger domain, C3HC4 (zinc finger)"/>
    <property type="match status" value="1"/>
</dbReference>
<dbReference type="SMART" id="SM00504">
    <property type="entry name" value="Ubox"/>
    <property type="match status" value="1"/>
</dbReference>
<evidence type="ECO:0000259" key="5">
    <source>
        <dbReference type="PROSITE" id="PS51698"/>
    </source>
</evidence>
<dbReference type="GO" id="GO:0016567">
    <property type="term" value="P:protein ubiquitination"/>
    <property type="evidence" value="ECO:0007669"/>
    <property type="project" value="InterPro"/>
</dbReference>
<evidence type="ECO:0000313" key="6">
    <source>
        <dbReference type="Proteomes" id="UP001515500"/>
    </source>
</evidence>
<dbReference type="Gene3D" id="1.25.10.10">
    <property type="entry name" value="Leucine-rich Repeat Variant"/>
    <property type="match status" value="3"/>
</dbReference>
<dbReference type="Pfam" id="PF04564">
    <property type="entry name" value="U-box"/>
    <property type="match status" value="1"/>
</dbReference>
<dbReference type="AlphaFoldDB" id="A0AB40ARW3"/>
<name>A0AB40ARW3_DIOCR</name>
<sequence length="1033" mass="116437">MFFILLERKSFPQFQRSTTEVGFQLDVVLFSQIQQNISKDEKIKLTKYILSSISEIMSSVLEVNIEKENLLEFGSYLHRTTPALSELQVAENVPSSTTETLRCLAAKVDIAKELVEKCNSGAKSVPASELKSIIEQIEGVVNSIGQDIGTIPSNIFQNHKYAGTAIQSLAKEMQNAQFDTDVSLKNNMEGEQDLYQVQTSKEEFKTTDNNIGDGEMPRLKDFLKGMYYHGKNIPPSKTLNQLAEQIEPLYEAFFCPLTKKVMDDPVTIETGVTYERKAIKKWFENLMNNSQDIVCPVTKQKLHSRVLSTNLALKTMITEWKERNEASRMRIAQTALSLASSASVILDAIRDLEDLCTKREHNKLKMHNFGVTKILAQFLEYDDRDVRCETSKALRCLAEDDRGKEIIAKTRAITAAVKMLSSDHLQEKHASLSLLLQLSKSEIICRNIGATPGAILMLITMKYNERTDFVSAERAGETLKNMEKCPDNIKCMAENGLLEPLLNHIVDGDEEMQIEMVSYLGDLVLGNDMKNYVARRMSPILIKMIQCGNTFSRKAAFKALLRLSSHHSNSTTLIEAGIVPIMVDEIFIRKIYDEPVDSKEESAAVIANILESGADPRFIQVYKHGHTMASDYVIYNIVHMLRYSNTAELNKNLIRILLSLTKLPKPFAAIVSVMKETEASYNVIEFLNSKNEDLVINSGKLLIKLITHMGHTIAEALCKTREQPGSLIKKLETDQVTKKHAISVNLVAKLPHHNLTLNLALLHSGTIPIIINNIQNFQRSETRIGRHERHYIEGLVGILLRFTTTLYDHEILQMAKEQNLTTVFTELLVRKSGSDEVQRMSAIGLENLSSETVNLSKPSMEIRGSTKMTKFLPRVFSIGSRRESRVKPCPVHRGACSPSTTFCLLESNALGKLVRCLQHENVKVVEAALSAICTLLDEKVDVERSLEVLGEMELVEQVVGVLRKHKQDGIWQKAFWVIERFVVKKGEELYGDEQFSEVLQDAYQHGNSRSRQVAQNMLSHLKKSSLPRNFTAV</sequence>
<dbReference type="InterPro" id="IPR011989">
    <property type="entry name" value="ARM-like"/>
</dbReference>
<dbReference type="GeneID" id="120253232"/>
<dbReference type="SUPFAM" id="SSF48371">
    <property type="entry name" value="ARM repeat"/>
    <property type="match status" value="2"/>
</dbReference>
<comment type="pathway">
    <text evidence="2">Protein modification; protein ubiquitination.</text>
</comment>
<dbReference type="SMART" id="SM00185">
    <property type="entry name" value="ARM"/>
    <property type="match status" value="6"/>
</dbReference>
<dbReference type="PROSITE" id="PS51698">
    <property type="entry name" value="U_BOX"/>
    <property type="match status" value="1"/>
</dbReference>
<dbReference type="Proteomes" id="UP001515500">
    <property type="component" value="Chromosome 3"/>
</dbReference>
<dbReference type="RefSeq" id="XP_039117499.1">
    <property type="nucleotide sequence ID" value="XM_039261565.1"/>
</dbReference>
<comment type="catalytic activity">
    <reaction evidence="1">
        <text>S-ubiquitinyl-[E2 ubiquitin-conjugating enzyme]-L-cysteine + [acceptor protein]-L-lysine = [E2 ubiquitin-conjugating enzyme]-L-cysteine + N(6)-ubiquitinyl-[acceptor protein]-L-lysine.</text>
        <dbReference type="EC" id="2.3.2.27"/>
    </reaction>
</comment>
<dbReference type="EC" id="2.3.2.27" evidence="3"/>